<organism evidence="1 2">
    <name type="scientific">Arctia plantaginis</name>
    <name type="common">Wood tiger moth</name>
    <name type="synonym">Phalaena plantaginis</name>
    <dbReference type="NCBI Taxonomy" id="874455"/>
    <lineage>
        <taxon>Eukaryota</taxon>
        <taxon>Metazoa</taxon>
        <taxon>Ecdysozoa</taxon>
        <taxon>Arthropoda</taxon>
        <taxon>Hexapoda</taxon>
        <taxon>Insecta</taxon>
        <taxon>Pterygota</taxon>
        <taxon>Neoptera</taxon>
        <taxon>Endopterygota</taxon>
        <taxon>Lepidoptera</taxon>
        <taxon>Glossata</taxon>
        <taxon>Ditrysia</taxon>
        <taxon>Noctuoidea</taxon>
        <taxon>Erebidae</taxon>
        <taxon>Arctiinae</taxon>
        <taxon>Arctia</taxon>
    </lineage>
</organism>
<dbReference type="OrthoDB" id="7458000at2759"/>
<dbReference type="Proteomes" id="UP000494106">
    <property type="component" value="Unassembled WGS sequence"/>
</dbReference>
<name>A0A8S1ANC3_ARCPL</name>
<keyword evidence="2" id="KW-1185">Reference proteome</keyword>
<dbReference type="AlphaFoldDB" id="A0A8S1ANC3"/>
<dbReference type="EMBL" id="CADEBC010000534">
    <property type="protein sequence ID" value="CAB3248374.1"/>
    <property type="molecule type" value="Genomic_DNA"/>
</dbReference>
<sequence>MCVPVNVALVVSVRSGRCGAPPPAFYQLAGAAISPARASSHRPAPAHNTHLFAENHYGRLQTPCGLVIHATHPLTHEFTAAASLHRATIAGPGNVVTKLRLWSTDTARAPAQARSVTARRDPACGVARLQHEGVFARFSQDAAAQVTHGRSAVRCGADKRLHGLAPTHDSLRRNDEAAGYARALYDAASRISPTRNEISRLGG</sequence>
<proteinExistence type="predicted"/>
<evidence type="ECO:0000313" key="2">
    <source>
        <dbReference type="Proteomes" id="UP000494106"/>
    </source>
</evidence>
<gene>
    <name evidence="1" type="ORF">APLA_LOCUS11677</name>
</gene>
<accession>A0A8S1ANC3</accession>
<evidence type="ECO:0000313" key="1">
    <source>
        <dbReference type="EMBL" id="CAB3248374.1"/>
    </source>
</evidence>
<reference evidence="1 2" key="1">
    <citation type="submission" date="2020-04" db="EMBL/GenBank/DDBJ databases">
        <authorList>
            <person name="Wallbank WR R."/>
            <person name="Pardo Diaz C."/>
            <person name="Kozak K."/>
            <person name="Martin S."/>
            <person name="Jiggins C."/>
            <person name="Moest M."/>
            <person name="Warren A I."/>
            <person name="Byers J.R.P. K."/>
            <person name="Montejo-Kovacevich G."/>
            <person name="Yen C E."/>
        </authorList>
    </citation>
    <scope>NUCLEOTIDE SEQUENCE [LARGE SCALE GENOMIC DNA]</scope>
</reference>
<protein>
    <submittedName>
        <fullName evidence="1">Uncharacterized protein</fullName>
    </submittedName>
</protein>
<comment type="caution">
    <text evidence="1">The sequence shown here is derived from an EMBL/GenBank/DDBJ whole genome shotgun (WGS) entry which is preliminary data.</text>
</comment>